<keyword evidence="3" id="KW-1185">Reference proteome</keyword>
<name>A0AAP0R0A6_9ROSI</name>
<dbReference type="Proteomes" id="UP001428341">
    <property type="component" value="Unassembled WGS sequence"/>
</dbReference>
<evidence type="ECO:0000313" key="2">
    <source>
        <dbReference type="EMBL" id="KAK9221594.1"/>
    </source>
</evidence>
<feature type="compositionally biased region" description="Basic residues" evidence="1">
    <location>
        <begin position="188"/>
        <end position="200"/>
    </location>
</feature>
<proteinExistence type="predicted"/>
<gene>
    <name evidence="2" type="ORF">WN944_010021</name>
</gene>
<dbReference type="AlphaFoldDB" id="A0AAP0R0A6"/>
<sequence>MSLQSLFEKSGVNPQMIGPSTLRDLQGCSTLNTTPKGNHYITLHDFLMTCRFQQFKADSYRQWTTLSSLIISDPWRSTYYQRTLDRINHLIIFDEYGILVAPESISKMSSRDNFEMKRICHFLRNHEIPDPSNYNDFYREGLEDYSDISLEDPGVSETSSGLRTFDSSVPAIQKCKKATRALKDSNKPRRRLHRQGNLRL</sequence>
<reference evidence="2 3" key="1">
    <citation type="submission" date="2024-05" db="EMBL/GenBank/DDBJ databases">
        <title>Haplotype-resolved chromosome-level genome assembly of Huyou (Citrus changshanensis).</title>
        <authorList>
            <person name="Miao C."/>
            <person name="Chen W."/>
            <person name="Wu Y."/>
            <person name="Wang L."/>
            <person name="Zhao S."/>
            <person name="Grierson D."/>
            <person name="Xu C."/>
            <person name="Chen K."/>
        </authorList>
    </citation>
    <scope>NUCLEOTIDE SEQUENCE [LARGE SCALE GENOMIC DNA]</scope>
    <source>
        <strain evidence="2">01-14</strain>
        <tissue evidence="2">Leaf</tissue>
    </source>
</reference>
<dbReference type="EMBL" id="JBCGBO010000002">
    <property type="protein sequence ID" value="KAK9221594.1"/>
    <property type="molecule type" value="Genomic_DNA"/>
</dbReference>
<comment type="caution">
    <text evidence="2">The sequence shown here is derived from an EMBL/GenBank/DDBJ whole genome shotgun (WGS) entry which is preliminary data.</text>
</comment>
<accession>A0AAP0R0A6</accession>
<feature type="region of interest" description="Disordered" evidence="1">
    <location>
        <begin position="177"/>
        <end position="200"/>
    </location>
</feature>
<evidence type="ECO:0000256" key="1">
    <source>
        <dbReference type="SAM" id="MobiDB-lite"/>
    </source>
</evidence>
<protein>
    <submittedName>
        <fullName evidence="2">Uncharacterized protein</fullName>
    </submittedName>
</protein>
<organism evidence="2 3">
    <name type="scientific">Citrus x changshan-huyou</name>
    <dbReference type="NCBI Taxonomy" id="2935761"/>
    <lineage>
        <taxon>Eukaryota</taxon>
        <taxon>Viridiplantae</taxon>
        <taxon>Streptophyta</taxon>
        <taxon>Embryophyta</taxon>
        <taxon>Tracheophyta</taxon>
        <taxon>Spermatophyta</taxon>
        <taxon>Magnoliopsida</taxon>
        <taxon>eudicotyledons</taxon>
        <taxon>Gunneridae</taxon>
        <taxon>Pentapetalae</taxon>
        <taxon>rosids</taxon>
        <taxon>malvids</taxon>
        <taxon>Sapindales</taxon>
        <taxon>Rutaceae</taxon>
        <taxon>Aurantioideae</taxon>
        <taxon>Citrus</taxon>
    </lineage>
</organism>
<evidence type="ECO:0000313" key="3">
    <source>
        <dbReference type="Proteomes" id="UP001428341"/>
    </source>
</evidence>